<organism evidence="2 3">
    <name type="scientific">Ceraceosorus bombacis</name>
    <dbReference type="NCBI Taxonomy" id="401625"/>
    <lineage>
        <taxon>Eukaryota</taxon>
        <taxon>Fungi</taxon>
        <taxon>Dikarya</taxon>
        <taxon>Basidiomycota</taxon>
        <taxon>Ustilaginomycotina</taxon>
        <taxon>Exobasidiomycetes</taxon>
        <taxon>Ceraceosorales</taxon>
        <taxon>Ceraceosoraceae</taxon>
        <taxon>Ceraceosorus</taxon>
    </lineage>
</organism>
<proteinExistence type="predicted"/>
<dbReference type="AlphaFoldDB" id="A0A0P1BDW1"/>
<name>A0A0P1BDW1_9BASI</name>
<evidence type="ECO:0000313" key="2">
    <source>
        <dbReference type="EMBL" id="CEH14279.1"/>
    </source>
</evidence>
<feature type="region of interest" description="Disordered" evidence="1">
    <location>
        <begin position="1"/>
        <end position="39"/>
    </location>
</feature>
<protein>
    <submittedName>
        <fullName evidence="2">Uncharacterized protein</fullName>
    </submittedName>
</protein>
<keyword evidence="3" id="KW-1185">Reference proteome</keyword>
<sequence>MLTGGTPSRMPSCECENELTSMESGTTKDADQQAKKPHRNATRFYRVSCHAVPPGLGIEGVSPSQSQVCRSWARLCLTSQGLLLHSRSMRVAR</sequence>
<dbReference type="Proteomes" id="UP000054845">
    <property type="component" value="Unassembled WGS sequence"/>
</dbReference>
<dbReference type="EMBL" id="CCYA01000240">
    <property type="protein sequence ID" value="CEH14279.1"/>
    <property type="molecule type" value="Genomic_DNA"/>
</dbReference>
<evidence type="ECO:0000313" key="3">
    <source>
        <dbReference type="Proteomes" id="UP000054845"/>
    </source>
</evidence>
<reference evidence="2 3" key="1">
    <citation type="submission" date="2014-09" db="EMBL/GenBank/DDBJ databases">
        <authorList>
            <person name="Magalhaes I.L.F."/>
            <person name="Oliveira U."/>
            <person name="Santos F.R."/>
            <person name="Vidigal T.H.D.A."/>
            <person name="Brescovit A.D."/>
            <person name="Santos A.J."/>
        </authorList>
    </citation>
    <scope>NUCLEOTIDE SEQUENCE [LARGE SCALE GENOMIC DNA]</scope>
</reference>
<accession>A0A0P1BDW1</accession>
<evidence type="ECO:0000256" key="1">
    <source>
        <dbReference type="SAM" id="MobiDB-lite"/>
    </source>
</evidence>